<accession>A0A0G4IPR2</accession>
<dbReference type="InterPro" id="IPR008594">
    <property type="entry name" value="DcpS/DCS2"/>
</dbReference>
<dbReference type="AlphaFoldDB" id="A0A0G4IPR2"/>
<evidence type="ECO:0000256" key="4">
    <source>
        <dbReference type="ARBA" id="ARBA00015636"/>
    </source>
</evidence>
<evidence type="ECO:0000256" key="9">
    <source>
        <dbReference type="ARBA" id="ARBA00048222"/>
    </source>
</evidence>
<sequence length="311" mass="35591">MESSPPQAAMKARHDRRDFSDVVADRCLPCDPVTKAVAVVGKVKGLQGDALIVATPQTMESREDITAFLEQVSLENALSNDAYSTYVGSATAKYHVTMTHPATPKHIQKFERQPYYRIEETADMYQLTVVPYIHSIPESRTQWVRNILDKVSEAERIVLDDPDPQLGFILLPDFKWNGTHMTSLYLQAIARVDASIRSLRDLSGKHLSLLENIRDKTYAIIEERYGVDRRLMRSFIHYHPSYYHFHVHFVHSDLVTANCSVGKAHLLEDVIENIRHRDTYYQERTIVHYLPQSHDLVALLIPGQLPNISVE</sequence>
<feature type="binding site" evidence="11">
    <location>
        <begin position="237"/>
        <end position="248"/>
    </location>
    <ligand>
        <name>substrate</name>
    </ligand>
</feature>
<feature type="binding site" evidence="11">
    <location>
        <position position="175"/>
    </location>
    <ligand>
        <name>substrate</name>
    </ligand>
</feature>
<keyword evidence="13" id="KW-1185">Reference proteome</keyword>
<evidence type="ECO:0000256" key="6">
    <source>
        <dbReference type="ARBA" id="ARBA00023242"/>
    </source>
</evidence>
<dbReference type="SUPFAM" id="SSF54197">
    <property type="entry name" value="HIT-like"/>
    <property type="match status" value="1"/>
</dbReference>
<comment type="subcellular location">
    <subcellularLocation>
        <location evidence="1">Nucleus</location>
    </subcellularLocation>
</comment>
<evidence type="ECO:0000313" key="13">
    <source>
        <dbReference type="Proteomes" id="UP000039324"/>
    </source>
</evidence>
<dbReference type="PANTHER" id="PTHR12978">
    <property type="entry name" value="HISTIDINE TRIAD HIT PROTEIN MEMBER"/>
    <property type="match status" value="1"/>
</dbReference>
<evidence type="ECO:0000256" key="5">
    <source>
        <dbReference type="ARBA" id="ARBA00022801"/>
    </source>
</evidence>
<dbReference type="SUPFAM" id="SSF102860">
    <property type="entry name" value="mRNA decapping enzyme DcpS N-terminal domain"/>
    <property type="match status" value="1"/>
</dbReference>
<evidence type="ECO:0000256" key="10">
    <source>
        <dbReference type="PIRSR" id="PIRSR028973-1"/>
    </source>
</evidence>
<dbReference type="GO" id="GO:0000932">
    <property type="term" value="C:P-body"/>
    <property type="evidence" value="ECO:0007669"/>
    <property type="project" value="TreeGrafter"/>
</dbReference>
<dbReference type="GO" id="GO:0005634">
    <property type="term" value="C:nucleus"/>
    <property type="evidence" value="ECO:0007669"/>
    <property type="project" value="UniProtKB-SubCell"/>
</dbReference>
<feature type="binding site" evidence="11">
    <location>
        <position position="153"/>
    </location>
    <ligand>
        <name>substrate</name>
    </ligand>
</feature>
<evidence type="ECO:0000256" key="3">
    <source>
        <dbReference type="ARBA" id="ARBA00012520"/>
    </source>
</evidence>
<keyword evidence="6" id="KW-0539">Nucleus</keyword>
<dbReference type="Pfam" id="PF11969">
    <property type="entry name" value="DcpS_C"/>
    <property type="match status" value="1"/>
</dbReference>
<dbReference type="Pfam" id="PF05652">
    <property type="entry name" value="DcpS"/>
    <property type="match status" value="1"/>
</dbReference>
<keyword evidence="5" id="KW-0378">Hydrolase</keyword>
<evidence type="ECO:0000256" key="11">
    <source>
        <dbReference type="PIRSR" id="PIRSR028973-2"/>
    </source>
</evidence>
<comment type="similarity">
    <text evidence="2">Belongs to the HIT family.</text>
</comment>
<dbReference type="GO" id="GO:0000290">
    <property type="term" value="P:deadenylation-dependent decapping of nuclear-transcribed mRNA"/>
    <property type="evidence" value="ECO:0007669"/>
    <property type="project" value="InterPro"/>
</dbReference>
<evidence type="ECO:0000313" key="12">
    <source>
        <dbReference type="EMBL" id="CEO97109.1"/>
    </source>
</evidence>
<dbReference type="Gene3D" id="3.30.200.40">
    <property type="entry name" value="Scavenger mRNA decapping enzyme, N-terminal domain"/>
    <property type="match status" value="1"/>
</dbReference>
<dbReference type="PANTHER" id="PTHR12978:SF0">
    <property type="entry name" value="M7GPPPX DIPHOSPHATASE"/>
    <property type="match status" value="1"/>
</dbReference>
<evidence type="ECO:0000256" key="7">
    <source>
        <dbReference type="ARBA" id="ARBA00029885"/>
    </source>
</evidence>
<dbReference type="Proteomes" id="UP000039324">
    <property type="component" value="Unassembled WGS sequence"/>
</dbReference>
<dbReference type="STRING" id="37360.A0A0G4IPR2"/>
<dbReference type="EC" id="3.6.1.59" evidence="3"/>
<dbReference type="EMBL" id="CDSF01000078">
    <property type="protein sequence ID" value="CEO97109.1"/>
    <property type="molecule type" value="Genomic_DNA"/>
</dbReference>
<dbReference type="OrthoDB" id="10264956at2759"/>
<evidence type="ECO:0000256" key="1">
    <source>
        <dbReference type="ARBA" id="ARBA00004123"/>
    </source>
</evidence>
<reference evidence="12 13" key="1">
    <citation type="submission" date="2015-02" db="EMBL/GenBank/DDBJ databases">
        <authorList>
            <person name="Chooi Y.-H."/>
        </authorList>
    </citation>
    <scope>NUCLEOTIDE SEQUENCE [LARGE SCALE GENOMIC DNA]</scope>
    <source>
        <strain evidence="12">E3</strain>
    </source>
</reference>
<feature type="active site" description="Nucleophile" evidence="10">
    <location>
        <position position="246"/>
    </location>
</feature>
<dbReference type="GO" id="GO:0140932">
    <property type="term" value="F:5'-(N(7)-methyl 5'-triphosphoguanosine)-[mRNA] diphosphatase activity"/>
    <property type="evidence" value="ECO:0007669"/>
    <property type="project" value="UniProtKB-EC"/>
</dbReference>
<protein>
    <recommendedName>
        <fullName evidence="4">m7GpppX diphosphatase</fullName>
        <ecNumber evidence="3">3.6.1.59</ecNumber>
    </recommendedName>
    <alternativeName>
        <fullName evidence="8">Decapping scavenger enzyme</fullName>
    </alternativeName>
    <alternativeName>
        <fullName evidence="7">Scavenger mRNA-decapping enzyme DcpS</fullName>
    </alternativeName>
</protein>
<name>A0A0G4IPR2_PLABS</name>
<dbReference type="PIRSF" id="PIRSF028973">
    <property type="entry name" value="Scavenger_mRNA_decap_enz"/>
    <property type="match status" value="1"/>
</dbReference>
<organism evidence="12 13">
    <name type="scientific">Plasmodiophora brassicae</name>
    <name type="common">Clubroot disease agent</name>
    <dbReference type="NCBI Taxonomy" id="37360"/>
    <lineage>
        <taxon>Eukaryota</taxon>
        <taxon>Sar</taxon>
        <taxon>Rhizaria</taxon>
        <taxon>Endomyxa</taxon>
        <taxon>Phytomyxea</taxon>
        <taxon>Plasmodiophorida</taxon>
        <taxon>Plasmodiophoridae</taxon>
        <taxon>Plasmodiophora</taxon>
    </lineage>
</organism>
<dbReference type="InterPro" id="IPR011145">
    <property type="entry name" value="Scavenger_mRNA_decap_enz_N"/>
</dbReference>
<gene>
    <name evidence="12" type="ORF">PBRA_005714</name>
</gene>
<dbReference type="Gene3D" id="3.30.428.10">
    <property type="entry name" value="HIT-like"/>
    <property type="match status" value="1"/>
</dbReference>
<feature type="binding site" evidence="11">
    <location>
        <position position="173"/>
    </location>
    <ligand>
        <name>substrate</name>
    </ligand>
</feature>
<dbReference type="OMA" id="HVHINPI"/>
<evidence type="ECO:0000256" key="2">
    <source>
        <dbReference type="ARBA" id="ARBA00010208"/>
    </source>
</evidence>
<dbReference type="GO" id="GO:0000340">
    <property type="term" value="F:RNA 7-methylguanosine cap binding"/>
    <property type="evidence" value="ECO:0007669"/>
    <property type="project" value="TreeGrafter"/>
</dbReference>
<feature type="binding site" evidence="11">
    <location>
        <position position="143"/>
    </location>
    <ligand>
        <name>substrate</name>
    </ligand>
</feature>
<dbReference type="InterPro" id="IPR036265">
    <property type="entry name" value="HIT-like_sf"/>
</dbReference>
<comment type="catalytic activity">
    <reaction evidence="9">
        <text>a 5'-end (N(7)-methyl 5'-triphosphoguanosine)-ribonucleoside in mRNA + H2O = N(7)-methyl-GMP + a 5'-end diphospho-ribonucleoside in mRNA + 2 H(+)</text>
        <dbReference type="Rhea" id="RHEA:65388"/>
        <dbReference type="Rhea" id="RHEA-COMP:17165"/>
        <dbReference type="Rhea" id="RHEA-COMP:17167"/>
        <dbReference type="ChEBI" id="CHEBI:15377"/>
        <dbReference type="ChEBI" id="CHEBI:15378"/>
        <dbReference type="ChEBI" id="CHEBI:58285"/>
        <dbReference type="ChEBI" id="CHEBI:156461"/>
        <dbReference type="ChEBI" id="CHEBI:167616"/>
        <dbReference type="EC" id="3.6.1.59"/>
    </reaction>
</comment>
<evidence type="ECO:0000256" key="8">
    <source>
        <dbReference type="ARBA" id="ARBA00030609"/>
    </source>
</evidence>
<proteinExistence type="inferred from homology"/>
<dbReference type="FunFam" id="3.30.428.10:FF:000006">
    <property type="entry name" value="m7GpppX diphosphatase"/>
    <property type="match status" value="1"/>
</dbReference>